<evidence type="ECO:0000313" key="4">
    <source>
        <dbReference type="Proteomes" id="UP000029079"/>
    </source>
</evidence>
<keyword evidence="4" id="KW-1185">Reference proteome</keyword>
<dbReference type="InterPro" id="IPR000160">
    <property type="entry name" value="GGDEF_dom"/>
</dbReference>
<keyword evidence="1" id="KW-0472">Membrane</keyword>
<feature type="transmembrane region" description="Helical" evidence="1">
    <location>
        <begin position="36"/>
        <end position="53"/>
    </location>
</feature>
<dbReference type="InterPro" id="IPR029787">
    <property type="entry name" value="Nucleotide_cyclase"/>
</dbReference>
<dbReference type="AlphaFoldDB" id="A0A075U0Q5"/>
<reference evidence="4" key="2">
    <citation type="submission" date="2014-08" db="EMBL/GenBank/DDBJ databases">
        <title>Complete genome of Weissella ceti strain WS74 isolated from diseased rainbow trout in Brazil.</title>
        <authorList>
            <person name="Figueiredo H.C.P."/>
            <person name="Leal C.A.G."/>
            <person name="Pereira F.L."/>
            <person name="Soares S.C."/>
            <person name="Dorella F.A."/>
            <person name="Carvalho A.F."/>
            <person name="Azevedo V.A.C."/>
        </authorList>
    </citation>
    <scope>NUCLEOTIDE SEQUENCE [LARGE SCALE GENOMIC DNA]</scope>
    <source>
        <strain evidence="4">WS74</strain>
    </source>
</reference>
<feature type="transmembrane region" description="Helical" evidence="1">
    <location>
        <begin position="163"/>
        <end position="186"/>
    </location>
</feature>
<dbReference type="CDD" id="cd01949">
    <property type="entry name" value="GGDEF"/>
    <property type="match status" value="1"/>
</dbReference>
<dbReference type="SUPFAM" id="SSF55073">
    <property type="entry name" value="Nucleotide cyclase"/>
    <property type="match status" value="1"/>
</dbReference>
<feature type="transmembrane region" description="Helical" evidence="1">
    <location>
        <begin position="6"/>
        <end position="24"/>
    </location>
</feature>
<dbReference type="Proteomes" id="UP000029079">
    <property type="component" value="Chromosome"/>
</dbReference>
<gene>
    <name evidence="3" type="ORF">WS74_0900</name>
</gene>
<accession>A0A075U0Q5</accession>
<reference evidence="3 4" key="1">
    <citation type="journal article" date="2014" name="Genome Announc.">
        <title>Complete Genome Sequences of Fish Pathogenic Weissella ceti Strains WS74 and WS105.</title>
        <authorList>
            <person name="Figueiredo H.C."/>
            <person name="Leal C.A."/>
            <person name="Dorella F.A."/>
            <person name="Carvalho A.F."/>
            <person name="Soares S.C."/>
            <person name="Pereira F.L."/>
            <person name="Azevedo V.A."/>
        </authorList>
    </citation>
    <scope>NUCLEOTIDE SEQUENCE [LARGE SCALE GENOMIC DNA]</scope>
    <source>
        <strain evidence="3 4">WS74</strain>
    </source>
</reference>
<dbReference type="InterPro" id="IPR043128">
    <property type="entry name" value="Rev_trsase/Diguanyl_cyclase"/>
</dbReference>
<dbReference type="STRING" id="759620.WS105_0898"/>
<feature type="transmembrane region" description="Helical" evidence="1">
    <location>
        <begin position="59"/>
        <end position="77"/>
    </location>
</feature>
<feature type="transmembrane region" description="Helical" evidence="1">
    <location>
        <begin position="110"/>
        <end position="128"/>
    </location>
</feature>
<evidence type="ECO:0000256" key="1">
    <source>
        <dbReference type="SAM" id="Phobius"/>
    </source>
</evidence>
<dbReference type="OrthoDB" id="9759607at2"/>
<keyword evidence="1" id="KW-0812">Transmembrane</keyword>
<keyword evidence="1" id="KW-1133">Transmembrane helix</keyword>
<dbReference type="Pfam" id="PF00990">
    <property type="entry name" value="GGDEF"/>
    <property type="match status" value="1"/>
</dbReference>
<protein>
    <recommendedName>
        <fullName evidence="2">GGDEF domain-containing protein</fullName>
    </recommendedName>
</protein>
<organism evidence="3 4">
    <name type="scientific">Weissella ceti</name>
    <dbReference type="NCBI Taxonomy" id="759620"/>
    <lineage>
        <taxon>Bacteria</taxon>
        <taxon>Bacillati</taxon>
        <taxon>Bacillota</taxon>
        <taxon>Bacilli</taxon>
        <taxon>Lactobacillales</taxon>
        <taxon>Lactobacillaceae</taxon>
        <taxon>Weissella</taxon>
    </lineage>
</organism>
<dbReference type="PROSITE" id="PS50887">
    <property type="entry name" value="GGDEF"/>
    <property type="match status" value="1"/>
</dbReference>
<name>A0A075U0Q5_9LACO</name>
<dbReference type="NCBIfam" id="TIGR00254">
    <property type="entry name" value="GGDEF"/>
    <property type="match status" value="1"/>
</dbReference>
<dbReference type="Gene3D" id="3.30.70.270">
    <property type="match status" value="1"/>
</dbReference>
<evidence type="ECO:0000259" key="2">
    <source>
        <dbReference type="PROSITE" id="PS50887"/>
    </source>
</evidence>
<evidence type="ECO:0000313" key="3">
    <source>
        <dbReference type="EMBL" id="AIM63152.1"/>
    </source>
</evidence>
<dbReference type="RefSeq" id="WP_038528482.1">
    <property type="nucleotide sequence ID" value="NZ_CP009223.1"/>
</dbReference>
<dbReference type="PANTHER" id="PTHR45138">
    <property type="entry name" value="REGULATORY COMPONENTS OF SENSORY TRANSDUCTION SYSTEM"/>
    <property type="match status" value="1"/>
</dbReference>
<dbReference type="KEGG" id="wce:WS08_0834"/>
<dbReference type="PANTHER" id="PTHR45138:SF9">
    <property type="entry name" value="DIGUANYLATE CYCLASE DGCM-RELATED"/>
    <property type="match status" value="1"/>
</dbReference>
<proteinExistence type="predicted"/>
<dbReference type="PATRIC" id="fig|759620.7.peg.860"/>
<dbReference type="SMART" id="SM00267">
    <property type="entry name" value="GGDEF"/>
    <property type="match status" value="1"/>
</dbReference>
<dbReference type="EMBL" id="CP009223">
    <property type="protein sequence ID" value="AIM63152.1"/>
    <property type="molecule type" value="Genomic_DNA"/>
</dbReference>
<dbReference type="KEGG" id="wct:WS74_0900"/>
<dbReference type="GO" id="GO:0052621">
    <property type="term" value="F:diguanylate cyclase activity"/>
    <property type="evidence" value="ECO:0007669"/>
    <property type="project" value="TreeGrafter"/>
</dbReference>
<dbReference type="InterPro" id="IPR050469">
    <property type="entry name" value="Diguanylate_Cyclase"/>
</dbReference>
<sequence length="368" mass="42587">MYMFLGFLIILTVAMNAMLTLGLLSKLNDRLVSRKWKIVLIFSMYLTLTYTLVLMTDQMLGVIILSYLPILAVYEFFDYKTIMWAILVNPFVILIYNWSFDIPITGGEFLYTLVSTYISLMIALYLFGKGTDNQMRLIAVGILLSTFEIVQQIRWYSLMPNDIILFTGMNIFAYSIAIILIDLLYVRLLNFEKDMYQDTYVDTLTNLYNFKAFDEDYDKEFVNYNYLLAIVDINGFKVINDTFGHAKGNMILEIASDLLAESFAPHYNLLDYKVYRYGGEELITSIRLDEHLDLKTQFDEVERILNDVNAKLGDRTADIIHQRVSFSGGMTAYSFCDFNNEATFERADQLLYKAKADKNIVIKVDDAL</sequence>
<feature type="domain" description="GGDEF" evidence="2">
    <location>
        <begin position="224"/>
        <end position="366"/>
    </location>
</feature>
<feature type="transmembrane region" description="Helical" evidence="1">
    <location>
        <begin position="82"/>
        <end position="98"/>
    </location>
</feature>
<dbReference type="KEGG" id="wci:WS105_0898"/>